<accession>A0A372MC32</accession>
<proteinExistence type="predicted"/>
<keyword evidence="1" id="KW-0812">Transmembrane</keyword>
<keyword evidence="1" id="KW-1133">Transmembrane helix</keyword>
<keyword evidence="3" id="KW-0407">Ion channel</keyword>
<dbReference type="AlphaFoldDB" id="A0A372MC32"/>
<keyword evidence="3" id="KW-0813">Transport</keyword>
<evidence type="ECO:0000259" key="2">
    <source>
        <dbReference type="Pfam" id="PF07885"/>
    </source>
</evidence>
<protein>
    <submittedName>
        <fullName evidence="3">Two pore domain potassium channel family protein</fullName>
    </submittedName>
</protein>
<dbReference type="EMBL" id="QUAK01000010">
    <property type="protein sequence ID" value="RFU88512.1"/>
    <property type="molecule type" value="Genomic_DNA"/>
</dbReference>
<feature type="domain" description="Potassium channel" evidence="2">
    <location>
        <begin position="68"/>
        <end position="145"/>
    </location>
</feature>
<feature type="transmembrane region" description="Helical" evidence="1">
    <location>
        <begin position="123"/>
        <end position="144"/>
    </location>
</feature>
<dbReference type="SUPFAM" id="SSF81324">
    <property type="entry name" value="Voltage-gated potassium channels"/>
    <property type="match status" value="1"/>
</dbReference>
<dbReference type="Proteomes" id="UP000263094">
    <property type="component" value="Unassembled WGS sequence"/>
</dbReference>
<organism evidence="3 4">
    <name type="scientific">Streptomyces triticagri</name>
    <dbReference type="NCBI Taxonomy" id="2293568"/>
    <lineage>
        <taxon>Bacteria</taxon>
        <taxon>Bacillati</taxon>
        <taxon>Actinomycetota</taxon>
        <taxon>Actinomycetes</taxon>
        <taxon>Kitasatosporales</taxon>
        <taxon>Streptomycetaceae</taxon>
        <taxon>Streptomyces</taxon>
    </lineage>
</organism>
<dbReference type="OrthoDB" id="9799090at2"/>
<gene>
    <name evidence="3" type="ORF">DY218_01395</name>
</gene>
<name>A0A372MC32_9ACTN</name>
<feature type="transmembrane region" description="Helical" evidence="1">
    <location>
        <begin position="62"/>
        <end position="82"/>
    </location>
</feature>
<evidence type="ECO:0000313" key="3">
    <source>
        <dbReference type="EMBL" id="RFU88512.1"/>
    </source>
</evidence>
<keyword evidence="1" id="KW-0472">Membrane</keyword>
<evidence type="ECO:0000313" key="4">
    <source>
        <dbReference type="Proteomes" id="UP000263094"/>
    </source>
</evidence>
<keyword evidence="4" id="KW-1185">Reference proteome</keyword>
<dbReference type="InterPro" id="IPR013099">
    <property type="entry name" value="K_chnl_dom"/>
</dbReference>
<dbReference type="GO" id="GO:0034220">
    <property type="term" value="P:monoatomic ion transmembrane transport"/>
    <property type="evidence" value="ECO:0007669"/>
    <property type="project" value="UniProtKB-KW"/>
</dbReference>
<reference evidence="3 4" key="1">
    <citation type="submission" date="2018-08" db="EMBL/GenBank/DDBJ databases">
        <title>Isolation, diversity and antifungal activity of Actinobacteria from wheat.</title>
        <authorList>
            <person name="Han C."/>
        </authorList>
    </citation>
    <scope>NUCLEOTIDE SEQUENCE [LARGE SCALE GENOMIC DNA]</scope>
    <source>
        <strain evidence="3 4">NEAU-YY421</strain>
    </source>
</reference>
<dbReference type="Pfam" id="PF07885">
    <property type="entry name" value="Ion_trans_2"/>
    <property type="match status" value="1"/>
</dbReference>
<comment type="caution">
    <text evidence="3">The sequence shown here is derived from an EMBL/GenBank/DDBJ whole genome shotgun (WGS) entry which is preliminary data.</text>
</comment>
<sequence length="166" mass="17822">MLGIWTAITVTAYFLLPLHSFGPHRPAVSWTVFGAGLAVVAAGLLIQIPYAANHRAGTAPAWILAGLMCFTVLLFASSYYVLAQHQGEFSGLDTRVDALYFTLVTLATIGYGDVSPTGQSARLVTVLQIVYSLVFLTAAATALTRHIQLRLMRRGRRTPRDGAGDG</sequence>
<dbReference type="Gene3D" id="1.10.287.70">
    <property type="match status" value="1"/>
</dbReference>
<keyword evidence="3" id="KW-0406">Ion transport</keyword>
<feature type="transmembrane region" description="Helical" evidence="1">
    <location>
        <begin position="30"/>
        <end position="50"/>
    </location>
</feature>
<evidence type="ECO:0000256" key="1">
    <source>
        <dbReference type="SAM" id="Phobius"/>
    </source>
</evidence>